<dbReference type="InterPro" id="IPR015424">
    <property type="entry name" value="PyrdxlP-dep_Trfase"/>
</dbReference>
<dbReference type="InterPro" id="IPR005861">
    <property type="entry name" value="HisP_aminotrans"/>
</dbReference>
<comment type="similarity">
    <text evidence="3 11">Belongs to the class-II pyridoxal-phosphate-dependent aminotransferase family. Histidinol-phosphate aminotransferase subfamily.</text>
</comment>
<dbReference type="GO" id="GO:0000105">
    <property type="term" value="P:L-histidine biosynthetic process"/>
    <property type="evidence" value="ECO:0007669"/>
    <property type="project" value="UniProtKB-UniRule"/>
</dbReference>
<proteinExistence type="inferred from homology"/>
<evidence type="ECO:0000256" key="2">
    <source>
        <dbReference type="ARBA" id="ARBA00005011"/>
    </source>
</evidence>
<dbReference type="InterPro" id="IPR001917">
    <property type="entry name" value="Aminotrans_II_pyridoxalP_BS"/>
</dbReference>
<dbReference type="CDD" id="cd00609">
    <property type="entry name" value="AAT_like"/>
    <property type="match status" value="1"/>
</dbReference>
<protein>
    <recommendedName>
        <fullName evidence="11">Histidinol-phosphate aminotransferase</fullName>
        <ecNumber evidence="11">2.6.1.9</ecNumber>
    </recommendedName>
    <alternativeName>
        <fullName evidence="11">Imidazole acetol-phosphate transaminase</fullName>
    </alternativeName>
</protein>
<keyword evidence="5 11" id="KW-0032">Aminotransferase</keyword>
<evidence type="ECO:0000256" key="6">
    <source>
        <dbReference type="ARBA" id="ARBA00022605"/>
    </source>
</evidence>
<dbReference type="HAMAP" id="MF_01023">
    <property type="entry name" value="HisC_aminotrans_2"/>
    <property type="match status" value="1"/>
</dbReference>
<sequence length="356" mass="40487">MSKKSTSFDLDQLVRPNIRDLKPYHSAREDFSEGLLLDANENSYGDPSRSTQELHRYPSPTHPLLRQRIAQWRSVRAENIFVGAGSDEGIDLLYRIFCTPGRDRILITPPTYGMYRVSAHIHDIAIDEVLLSNDDFQPRVDRILEAVTPHTKILLLCSPNNPTGNTFERDKVRRLVEEFPGIVVIDEAYIDFSDQQSWASGIHRYPNLVVLQTLSKSFGLAGIRLGITLAPREIIGYMMKVKAPYNVNKLTARQAMDAFDRLGAIESNIADIRRQRKQLRRQLAQLPLVEHIYPSEANFLLVKVKNALDIHKQLADRGIIVRYRGNEPHCESTLRITVGTPADNERLISALKELSI</sequence>
<dbReference type="Pfam" id="PF00155">
    <property type="entry name" value="Aminotran_1_2"/>
    <property type="match status" value="1"/>
</dbReference>
<dbReference type="Proteomes" id="UP000184041">
    <property type="component" value="Unassembled WGS sequence"/>
</dbReference>
<dbReference type="GO" id="GO:0030170">
    <property type="term" value="F:pyridoxal phosphate binding"/>
    <property type="evidence" value="ECO:0007669"/>
    <property type="project" value="InterPro"/>
</dbReference>
<keyword evidence="9 11" id="KW-0368">Histidine biosynthesis</keyword>
<dbReference type="NCBIfam" id="TIGR01141">
    <property type="entry name" value="hisC"/>
    <property type="match status" value="1"/>
</dbReference>
<keyword evidence="6 11" id="KW-0028">Amino-acid biosynthesis</keyword>
<organism evidence="13 14">
    <name type="scientific">Fodinibius roseus</name>
    <dbReference type="NCBI Taxonomy" id="1194090"/>
    <lineage>
        <taxon>Bacteria</taxon>
        <taxon>Pseudomonadati</taxon>
        <taxon>Balneolota</taxon>
        <taxon>Balneolia</taxon>
        <taxon>Balneolales</taxon>
        <taxon>Balneolaceae</taxon>
        <taxon>Fodinibius</taxon>
    </lineage>
</organism>
<dbReference type="Gene3D" id="3.40.640.10">
    <property type="entry name" value="Type I PLP-dependent aspartate aminotransferase-like (Major domain)"/>
    <property type="match status" value="1"/>
</dbReference>
<evidence type="ECO:0000256" key="11">
    <source>
        <dbReference type="HAMAP-Rule" id="MF_01023"/>
    </source>
</evidence>
<evidence type="ECO:0000313" key="14">
    <source>
        <dbReference type="Proteomes" id="UP000184041"/>
    </source>
</evidence>
<comment type="cofactor">
    <cofactor evidence="1 11">
        <name>pyridoxal 5'-phosphate</name>
        <dbReference type="ChEBI" id="CHEBI:597326"/>
    </cofactor>
</comment>
<dbReference type="PROSITE" id="PS00599">
    <property type="entry name" value="AA_TRANSFER_CLASS_2"/>
    <property type="match status" value="1"/>
</dbReference>
<comment type="catalytic activity">
    <reaction evidence="10 11">
        <text>L-histidinol phosphate + 2-oxoglutarate = 3-(imidazol-4-yl)-2-oxopropyl phosphate + L-glutamate</text>
        <dbReference type="Rhea" id="RHEA:23744"/>
        <dbReference type="ChEBI" id="CHEBI:16810"/>
        <dbReference type="ChEBI" id="CHEBI:29985"/>
        <dbReference type="ChEBI" id="CHEBI:57766"/>
        <dbReference type="ChEBI" id="CHEBI:57980"/>
        <dbReference type="EC" id="2.6.1.9"/>
    </reaction>
</comment>
<comment type="subunit">
    <text evidence="4 11">Homodimer.</text>
</comment>
<accession>A0A1M5E0B2</accession>
<comment type="pathway">
    <text evidence="2 11">Amino-acid biosynthesis; L-histidine biosynthesis; L-histidine from 5-phospho-alpha-D-ribose 1-diphosphate: step 7/9.</text>
</comment>
<dbReference type="STRING" id="1194090.SAMN05443144_11289"/>
<keyword evidence="8 11" id="KW-0663">Pyridoxal phosphate</keyword>
<reference evidence="13 14" key="1">
    <citation type="submission" date="2016-11" db="EMBL/GenBank/DDBJ databases">
        <authorList>
            <person name="Jaros S."/>
            <person name="Januszkiewicz K."/>
            <person name="Wedrychowicz H."/>
        </authorList>
    </citation>
    <scope>NUCLEOTIDE SEQUENCE [LARGE SCALE GENOMIC DNA]</scope>
    <source>
        <strain evidence="13 14">DSM 21986</strain>
    </source>
</reference>
<evidence type="ECO:0000256" key="5">
    <source>
        <dbReference type="ARBA" id="ARBA00022576"/>
    </source>
</evidence>
<dbReference type="PANTHER" id="PTHR42885">
    <property type="entry name" value="HISTIDINOL-PHOSPHATE AMINOTRANSFERASE-RELATED"/>
    <property type="match status" value="1"/>
</dbReference>
<evidence type="ECO:0000313" key="13">
    <source>
        <dbReference type="EMBL" id="SHF72683.1"/>
    </source>
</evidence>
<dbReference type="SUPFAM" id="SSF53383">
    <property type="entry name" value="PLP-dependent transferases"/>
    <property type="match status" value="1"/>
</dbReference>
<dbReference type="InterPro" id="IPR015422">
    <property type="entry name" value="PyrdxlP-dep_Trfase_small"/>
</dbReference>
<name>A0A1M5E0B2_9BACT</name>
<dbReference type="InterPro" id="IPR015421">
    <property type="entry name" value="PyrdxlP-dep_Trfase_major"/>
</dbReference>
<evidence type="ECO:0000256" key="4">
    <source>
        <dbReference type="ARBA" id="ARBA00011738"/>
    </source>
</evidence>
<dbReference type="InterPro" id="IPR004839">
    <property type="entry name" value="Aminotransferase_I/II_large"/>
</dbReference>
<dbReference type="PANTHER" id="PTHR42885:SF2">
    <property type="entry name" value="HISTIDINOL-PHOSPHATE AMINOTRANSFERASE"/>
    <property type="match status" value="1"/>
</dbReference>
<feature type="modified residue" description="N6-(pyridoxal phosphate)lysine" evidence="11">
    <location>
        <position position="216"/>
    </location>
</feature>
<evidence type="ECO:0000256" key="7">
    <source>
        <dbReference type="ARBA" id="ARBA00022679"/>
    </source>
</evidence>
<dbReference type="UniPathway" id="UPA00031">
    <property type="reaction ID" value="UER00012"/>
</dbReference>
<dbReference type="GO" id="GO:0004400">
    <property type="term" value="F:histidinol-phosphate transaminase activity"/>
    <property type="evidence" value="ECO:0007669"/>
    <property type="project" value="UniProtKB-UniRule"/>
</dbReference>
<evidence type="ECO:0000256" key="10">
    <source>
        <dbReference type="ARBA" id="ARBA00047481"/>
    </source>
</evidence>
<feature type="domain" description="Aminotransferase class I/classII large" evidence="12">
    <location>
        <begin position="48"/>
        <end position="351"/>
    </location>
</feature>
<dbReference type="EC" id="2.6.1.9" evidence="11"/>
<dbReference type="AlphaFoldDB" id="A0A1M5E0B2"/>
<gene>
    <name evidence="11" type="primary">hisC</name>
    <name evidence="13" type="ORF">SAMN05443144_11289</name>
</gene>
<evidence type="ECO:0000256" key="1">
    <source>
        <dbReference type="ARBA" id="ARBA00001933"/>
    </source>
</evidence>
<evidence type="ECO:0000256" key="3">
    <source>
        <dbReference type="ARBA" id="ARBA00007970"/>
    </source>
</evidence>
<evidence type="ECO:0000256" key="9">
    <source>
        <dbReference type="ARBA" id="ARBA00023102"/>
    </source>
</evidence>
<dbReference type="OrthoDB" id="9813612at2"/>
<dbReference type="Gene3D" id="3.90.1150.10">
    <property type="entry name" value="Aspartate Aminotransferase, domain 1"/>
    <property type="match status" value="1"/>
</dbReference>
<keyword evidence="7 11" id="KW-0808">Transferase</keyword>
<evidence type="ECO:0000256" key="8">
    <source>
        <dbReference type="ARBA" id="ARBA00022898"/>
    </source>
</evidence>
<dbReference type="EMBL" id="FQUS01000012">
    <property type="protein sequence ID" value="SHF72683.1"/>
    <property type="molecule type" value="Genomic_DNA"/>
</dbReference>
<keyword evidence="14" id="KW-1185">Reference proteome</keyword>
<evidence type="ECO:0000259" key="12">
    <source>
        <dbReference type="Pfam" id="PF00155"/>
    </source>
</evidence>
<dbReference type="RefSeq" id="WP_073064585.1">
    <property type="nucleotide sequence ID" value="NZ_FQUS01000012.1"/>
</dbReference>